<protein>
    <submittedName>
        <fullName evidence="1">Uncharacterized protein</fullName>
    </submittedName>
</protein>
<evidence type="ECO:0000313" key="2">
    <source>
        <dbReference type="Proteomes" id="UP001206925"/>
    </source>
</evidence>
<organism evidence="1 2">
    <name type="scientific">Ambrosia artemisiifolia</name>
    <name type="common">Common ragweed</name>
    <dbReference type="NCBI Taxonomy" id="4212"/>
    <lineage>
        <taxon>Eukaryota</taxon>
        <taxon>Viridiplantae</taxon>
        <taxon>Streptophyta</taxon>
        <taxon>Embryophyta</taxon>
        <taxon>Tracheophyta</taxon>
        <taxon>Spermatophyta</taxon>
        <taxon>Magnoliopsida</taxon>
        <taxon>eudicotyledons</taxon>
        <taxon>Gunneridae</taxon>
        <taxon>Pentapetalae</taxon>
        <taxon>asterids</taxon>
        <taxon>campanulids</taxon>
        <taxon>Asterales</taxon>
        <taxon>Asteraceae</taxon>
        <taxon>Asteroideae</taxon>
        <taxon>Heliantheae alliance</taxon>
        <taxon>Heliantheae</taxon>
        <taxon>Ambrosia</taxon>
    </lineage>
</organism>
<name>A0AAD5DIB7_AMBAR</name>
<sequence>MSSFSILRIRLLSPPLNTDLRSQLLKKIMYSATSGDGGDPSLGRLSSLTTGFDSVPIIGYGGSWVVITVD</sequence>
<evidence type="ECO:0000313" key="1">
    <source>
        <dbReference type="EMBL" id="KAI7758105.1"/>
    </source>
</evidence>
<dbReference type="EMBL" id="JAMZMK010000027">
    <property type="protein sequence ID" value="KAI7758105.1"/>
    <property type="molecule type" value="Genomic_DNA"/>
</dbReference>
<proteinExistence type="predicted"/>
<dbReference type="AlphaFoldDB" id="A0AAD5DIB7"/>
<comment type="caution">
    <text evidence="1">The sequence shown here is derived from an EMBL/GenBank/DDBJ whole genome shotgun (WGS) entry which is preliminary data.</text>
</comment>
<gene>
    <name evidence="1" type="ORF">M8C21_019470</name>
</gene>
<keyword evidence="2" id="KW-1185">Reference proteome</keyword>
<reference evidence="1" key="1">
    <citation type="submission" date="2022-06" db="EMBL/GenBank/DDBJ databases">
        <title>Uncovering the hologenomic basis of an extraordinary plant invasion.</title>
        <authorList>
            <person name="Bieker V.C."/>
            <person name="Martin M.D."/>
            <person name="Gilbert T."/>
            <person name="Hodgins K."/>
            <person name="Battlay P."/>
            <person name="Petersen B."/>
            <person name="Wilson J."/>
        </authorList>
    </citation>
    <scope>NUCLEOTIDE SEQUENCE</scope>
    <source>
        <strain evidence="1">AA19_3_7</strain>
        <tissue evidence="1">Leaf</tissue>
    </source>
</reference>
<dbReference type="Proteomes" id="UP001206925">
    <property type="component" value="Unassembled WGS sequence"/>
</dbReference>
<accession>A0AAD5DIB7</accession>